<dbReference type="Gene3D" id="3.40.50.300">
    <property type="entry name" value="P-loop containing nucleotide triphosphate hydrolases"/>
    <property type="match status" value="3"/>
</dbReference>
<keyword evidence="6" id="KW-0547">Nucleotide-binding</keyword>
<dbReference type="GO" id="GO:0003678">
    <property type="term" value="F:DNA helicase activity"/>
    <property type="evidence" value="ECO:0007669"/>
    <property type="project" value="InterPro"/>
</dbReference>
<evidence type="ECO:0000256" key="11">
    <source>
        <dbReference type="ARBA" id="ARBA00023004"/>
    </source>
</evidence>
<keyword evidence="8" id="KW-0378">Hydrolase</keyword>
<evidence type="ECO:0000256" key="15">
    <source>
        <dbReference type="ARBA" id="ARBA00023242"/>
    </source>
</evidence>
<dbReference type="HOGENOM" id="CLU_006515_1_0_1"/>
<feature type="compositionally biased region" description="Polar residues" evidence="17">
    <location>
        <begin position="98"/>
        <end position="111"/>
    </location>
</feature>
<dbReference type="InterPro" id="IPR014001">
    <property type="entry name" value="Helicase_ATP-bd"/>
</dbReference>
<keyword evidence="7" id="KW-0227">DNA damage</keyword>
<evidence type="ECO:0000256" key="17">
    <source>
        <dbReference type="SAM" id="MobiDB-lite"/>
    </source>
</evidence>
<feature type="region of interest" description="Disordered" evidence="17">
    <location>
        <begin position="97"/>
        <end position="127"/>
    </location>
</feature>
<dbReference type="GO" id="GO:0005634">
    <property type="term" value="C:nucleus"/>
    <property type="evidence" value="ECO:0007669"/>
    <property type="project" value="UniProtKB-SubCell"/>
</dbReference>
<evidence type="ECO:0000256" key="8">
    <source>
        <dbReference type="ARBA" id="ARBA00022801"/>
    </source>
</evidence>
<dbReference type="SMART" id="SM00488">
    <property type="entry name" value="DEXDc2"/>
    <property type="match status" value="1"/>
</dbReference>
<dbReference type="InterPro" id="IPR027417">
    <property type="entry name" value="P-loop_NTPase"/>
</dbReference>
<dbReference type="PROSITE" id="PS51193">
    <property type="entry name" value="HELICASE_ATP_BIND_2"/>
    <property type="match status" value="1"/>
</dbReference>
<evidence type="ECO:0000256" key="7">
    <source>
        <dbReference type="ARBA" id="ARBA00022763"/>
    </source>
</evidence>
<evidence type="ECO:0000256" key="10">
    <source>
        <dbReference type="ARBA" id="ARBA00022840"/>
    </source>
</evidence>
<dbReference type="SMART" id="SM00491">
    <property type="entry name" value="HELICc2"/>
    <property type="match status" value="1"/>
</dbReference>
<dbReference type="PANTHER" id="PTHR11472:SF47">
    <property type="entry name" value="FANCONI ANEMIA GROUP J PROTEIN"/>
    <property type="match status" value="1"/>
</dbReference>
<evidence type="ECO:0000256" key="9">
    <source>
        <dbReference type="ARBA" id="ARBA00022806"/>
    </source>
</evidence>
<evidence type="ECO:0000256" key="14">
    <source>
        <dbReference type="ARBA" id="ARBA00023235"/>
    </source>
</evidence>
<dbReference type="NCBIfam" id="TIGR00604">
    <property type="entry name" value="rad3"/>
    <property type="match status" value="1"/>
</dbReference>
<dbReference type="InterPro" id="IPR013020">
    <property type="entry name" value="Rad3/Chl1-like"/>
</dbReference>
<organism evidence="19">
    <name type="scientific">Albugo laibachii Nc14</name>
    <dbReference type="NCBI Taxonomy" id="890382"/>
    <lineage>
        <taxon>Eukaryota</taxon>
        <taxon>Sar</taxon>
        <taxon>Stramenopiles</taxon>
        <taxon>Oomycota</taxon>
        <taxon>Peronosporomycetes</taxon>
        <taxon>Albuginales</taxon>
        <taxon>Albuginaceae</taxon>
        <taxon>Albugo</taxon>
    </lineage>
</organism>
<evidence type="ECO:0000313" key="19">
    <source>
        <dbReference type="EMBL" id="CCA26115.1"/>
    </source>
</evidence>
<dbReference type="Pfam" id="PF06733">
    <property type="entry name" value="DEAD_2"/>
    <property type="match status" value="1"/>
</dbReference>
<dbReference type="GO" id="GO:0005524">
    <property type="term" value="F:ATP binding"/>
    <property type="evidence" value="ECO:0007669"/>
    <property type="project" value="UniProtKB-KW"/>
</dbReference>
<accession>F0WXC3</accession>
<evidence type="ECO:0000256" key="13">
    <source>
        <dbReference type="ARBA" id="ARBA00023204"/>
    </source>
</evidence>
<dbReference type="CDD" id="cd18788">
    <property type="entry name" value="SF2_C_XPD"/>
    <property type="match status" value="1"/>
</dbReference>
<protein>
    <recommendedName>
        <fullName evidence="16">DNA 5'-3' helicase FANCJ</fullName>
    </recommendedName>
</protein>
<dbReference type="EMBL" id="FR824392">
    <property type="protein sequence ID" value="CCA26115.1"/>
    <property type="molecule type" value="Genomic_DNA"/>
</dbReference>
<dbReference type="GO" id="GO:0003677">
    <property type="term" value="F:DNA binding"/>
    <property type="evidence" value="ECO:0007669"/>
    <property type="project" value="InterPro"/>
</dbReference>
<dbReference type="InterPro" id="IPR006554">
    <property type="entry name" value="Helicase-like_DEXD_c2"/>
</dbReference>
<name>F0WXC3_9STRA</name>
<keyword evidence="13" id="KW-0234">DNA repair</keyword>
<keyword evidence="9" id="KW-0347">Helicase</keyword>
<dbReference type="InterPro" id="IPR006555">
    <property type="entry name" value="ATP-dep_Helicase_C"/>
</dbReference>
<dbReference type="Pfam" id="PF13307">
    <property type="entry name" value="Helicase_C_2"/>
    <property type="match status" value="1"/>
</dbReference>
<dbReference type="InterPro" id="IPR045028">
    <property type="entry name" value="DinG/Rad3-like"/>
</dbReference>
<dbReference type="InterPro" id="IPR010614">
    <property type="entry name" value="RAD3-like_helicase_DEAD"/>
</dbReference>
<evidence type="ECO:0000256" key="5">
    <source>
        <dbReference type="ARBA" id="ARBA00022723"/>
    </source>
</evidence>
<dbReference type="FunFam" id="3.40.50.300:FF:000731">
    <property type="entry name" value="Fanconi anemia group J protein homolog"/>
    <property type="match status" value="1"/>
</dbReference>
<dbReference type="SMART" id="SM00487">
    <property type="entry name" value="DEXDc"/>
    <property type="match status" value="1"/>
</dbReference>
<reference evidence="19" key="1">
    <citation type="journal article" date="2011" name="PLoS Biol.">
        <title>Gene gain and loss during evolution of obligate parasitism in the white rust pathogen of Arabidopsis thaliana.</title>
        <authorList>
            <person name="Kemen E."/>
            <person name="Gardiner A."/>
            <person name="Schultz-Larsen T."/>
            <person name="Kemen A.C."/>
            <person name="Balmuth A.L."/>
            <person name="Robert-Seilaniantz A."/>
            <person name="Bailey K."/>
            <person name="Holub E."/>
            <person name="Studholme D.J."/>
            <person name="Maclean D."/>
            <person name="Jones J.D."/>
        </authorList>
    </citation>
    <scope>NUCLEOTIDE SEQUENCE</scope>
</reference>
<keyword evidence="10" id="KW-0067">ATP-binding</keyword>
<evidence type="ECO:0000256" key="2">
    <source>
        <dbReference type="ARBA" id="ARBA00004123"/>
    </source>
</evidence>
<comment type="subcellular location">
    <subcellularLocation>
        <location evidence="2">Nucleus</location>
    </subcellularLocation>
</comment>
<dbReference type="GO" id="GO:0051539">
    <property type="term" value="F:4 iron, 4 sulfur cluster binding"/>
    <property type="evidence" value="ECO:0007669"/>
    <property type="project" value="UniProtKB-KW"/>
</dbReference>
<dbReference type="GO" id="GO:0046872">
    <property type="term" value="F:metal ion binding"/>
    <property type="evidence" value="ECO:0007669"/>
    <property type="project" value="UniProtKB-KW"/>
</dbReference>
<dbReference type="PANTHER" id="PTHR11472">
    <property type="entry name" value="DNA REPAIR DEAD HELICASE RAD3/XP-D SUBFAMILY MEMBER"/>
    <property type="match status" value="1"/>
</dbReference>
<comment type="cofactor">
    <cofactor evidence="1">
        <name>[4Fe-4S] cluster</name>
        <dbReference type="ChEBI" id="CHEBI:49883"/>
    </cofactor>
</comment>
<reference evidence="19" key="2">
    <citation type="submission" date="2011-02" db="EMBL/GenBank/DDBJ databases">
        <authorList>
            <person name="MacLean D."/>
        </authorList>
    </citation>
    <scope>NUCLEOTIDE SEQUENCE</scope>
</reference>
<dbReference type="InterPro" id="IPR014013">
    <property type="entry name" value="Helic_SF1/SF2_ATP-bd_DinG/Rad3"/>
</dbReference>
<dbReference type="AlphaFoldDB" id="F0WXC3"/>
<proteinExistence type="inferred from homology"/>
<keyword evidence="5" id="KW-0479">Metal-binding</keyword>
<keyword evidence="14" id="KW-0413">Isomerase</keyword>
<evidence type="ECO:0000259" key="18">
    <source>
        <dbReference type="PROSITE" id="PS51193"/>
    </source>
</evidence>
<keyword evidence="12" id="KW-0411">Iron-sulfur</keyword>
<keyword evidence="11" id="KW-0408">Iron</keyword>
<comment type="similarity">
    <text evidence="3">Belongs to the DEAD box helicase family. DEAH subfamily.</text>
</comment>
<evidence type="ECO:0000256" key="4">
    <source>
        <dbReference type="ARBA" id="ARBA00022485"/>
    </source>
</evidence>
<evidence type="ECO:0000256" key="16">
    <source>
        <dbReference type="ARBA" id="ARBA00082714"/>
    </source>
</evidence>
<evidence type="ECO:0000256" key="12">
    <source>
        <dbReference type="ARBA" id="ARBA00023014"/>
    </source>
</evidence>
<gene>
    <name evidence="19" type="primary">AlNc14C347G10875</name>
    <name evidence="19" type="ORF">ALNC14_122590</name>
</gene>
<dbReference type="GO" id="GO:1990918">
    <property type="term" value="P:double-strand break repair involved in meiotic recombination"/>
    <property type="evidence" value="ECO:0007669"/>
    <property type="project" value="TreeGrafter"/>
</dbReference>
<sequence length="957" mass="108368">MNAVHLSAEKDEDDKKERNLMIMGYKVAFATDKKPFPAQLAVMNRVLLALKTNQHALLESPTGSGKTLAILCSCLSFQKQYTEELLFQKEVQQKEEALNTNNSVQDASFSPSEDRKPFVPEDDDEDFEPNDSAVVKFADMWNSHDPILMRDTSNKAEASCPSNAASTTIGYQDQIEHNKDAVATKIRRLPASFTSASEPDPDRIGSNVTFSPSTIAAVRPPKIFFCSRTHSQLAQAVEEFRKCPSSYFHFLGDYPELEFRSRLRSCILASKSHFCINSRAKQNKHDNRSVDEKCQNLLSENKCSFYRLGRESNAQSPKIPHVWDIEEFISLSKRKKECAYYSALNTLPFADIVFCPYSYLIHPSIRSAVKISVKDAIVVLDEAHNVEDICRSSASFEVTKDTLSICIQSFTQVIEKANRPQAYPSLLKILTGFERWMDMVSTTVKLQTTGFEEESNVWSGSDAIAMFDEYAGMNQDNFSSLQVASNLVHEHERILMQEEKGTGNDEKSGSIQPNSPEVLLRPIALKTVETILCVASFMFRDNFKYLDDFKLLFFKSRAQKWSKDIPSDDHLAMKDKKATTNTAGWQFRLAIWCLSGAVVFADIAKDARSVILTSGTLTPMDSYAGELGLDFGVRLEANHVVDMRTQVFIRAIMQGPGQVDLSTTYQNQNTFRYQDALGNLLKQYVELIPGGILMFLPSYRLLGILVNRWKQTGVWYQINTAKKVFTEARSAGINFDADLEQYKLAVQKEDSSSDAQSPKQRGAIFLAVYRGKVSEGIDFSDGNARAVIAVGIPFPNLKQLQVSLKREYQDRKCKIERKLLNGHQWYQLQAFRALNQAVGRCIRHRNDYGAIFLVDSRHRMQAYAPNFSKWMRSLIVEQEHTDDCLPELSQFFQYNARVRPCVPVSTIKIAYEPDGIVEPMKKKRLSGRKGWKKATAPPSGTEKKKSTVDLFEMFKLR</sequence>
<keyword evidence="4" id="KW-0004">4Fe-4S</keyword>
<keyword evidence="15" id="KW-0539">Nucleus</keyword>
<dbReference type="GO" id="GO:0016818">
    <property type="term" value="F:hydrolase activity, acting on acid anhydrides, in phosphorus-containing anhydrides"/>
    <property type="evidence" value="ECO:0007669"/>
    <property type="project" value="InterPro"/>
</dbReference>
<dbReference type="GO" id="GO:0006289">
    <property type="term" value="P:nucleotide-excision repair"/>
    <property type="evidence" value="ECO:0007669"/>
    <property type="project" value="TreeGrafter"/>
</dbReference>
<feature type="domain" description="Helicase ATP-binding" evidence="18">
    <location>
        <begin position="25"/>
        <end position="446"/>
    </location>
</feature>
<evidence type="ECO:0000256" key="6">
    <source>
        <dbReference type="ARBA" id="ARBA00022741"/>
    </source>
</evidence>
<evidence type="ECO:0000256" key="1">
    <source>
        <dbReference type="ARBA" id="ARBA00001966"/>
    </source>
</evidence>
<evidence type="ECO:0000256" key="3">
    <source>
        <dbReference type="ARBA" id="ARBA00008792"/>
    </source>
</evidence>
<dbReference type="SUPFAM" id="SSF52540">
    <property type="entry name" value="P-loop containing nucleoside triphosphate hydrolases"/>
    <property type="match status" value="2"/>
</dbReference>